<evidence type="ECO:0000313" key="3">
    <source>
        <dbReference type="Proteomes" id="UP001383192"/>
    </source>
</evidence>
<keyword evidence="3" id="KW-1185">Reference proteome</keyword>
<feature type="compositionally biased region" description="Polar residues" evidence="1">
    <location>
        <begin position="109"/>
        <end position="123"/>
    </location>
</feature>
<dbReference type="EMBL" id="JAYKXP010000024">
    <property type="protein sequence ID" value="KAK7045682.1"/>
    <property type="molecule type" value="Genomic_DNA"/>
</dbReference>
<evidence type="ECO:0000256" key="1">
    <source>
        <dbReference type="SAM" id="MobiDB-lite"/>
    </source>
</evidence>
<comment type="caution">
    <text evidence="2">The sequence shown here is derived from an EMBL/GenBank/DDBJ whole genome shotgun (WGS) entry which is preliminary data.</text>
</comment>
<feature type="region of interest" description="Disordered" evidence="1">
    <location>
        <begin position="1"/>
        <end position="221"/>
    </location>
</feature>
<proteinExistence type="predicted"/>
<gene>
    <name evidence="2" type="ORF">VNI00_007515</name>
</gene>
<name>A0AAW0D3R8_9AGAR</name>
<feature type="compositionally biased region" description="Pro residues" evidence="1">
    <location>
        <begin position="144"/>
        <end position="154"/>
    </location>
</feature>
<dbReference type="AlphaFoldDB" id="A0AAW0D3R8"/>
<dbReference type="Proteomes" id="UP001383192">
    <property type="component" value="Unassembled WGS sequence"/>
</dbReference>
<feature type="compositionally biased region" description="Acidic residues" evidence="1">
    <location>
        <begin position="169"/>
        <end position="186"/>
    </location>
</feature>
<evidence type="ECO:0000313" key="2">
    <source>
        <dbReference type="EMBL" id="KAK7045682.1"/>
    </source>
</evidence>
<sequence length="332" mass="35505">MPVFAAPASSFPFVVPKTPPRKRPRSPSQSPLARSGNLFTPNGLFTPKRNRGGLDLGSPLFSPSPARSVRAGNSLLQSLQANKSDEDDDALSRELDSALDEMEMAVTSVPGTSSELADDSANNVEFVPASDADEYYPQKQIWPGLPPSSPPLPSSPMQSDEQLPPIETPYDEEPLATSDTEPEDDFLSPNRNDDDPTLSNSDMEDHTTMNSEGLQGLDQSDQQAAEDIATFLSQFTNLSSDAPTGVDTADTADIWSQMFQDPSQTNTGQILGGEDANAFWNEQLKHIISGSSTSEPADTGGTCDWLPSGDTGGLDIGKVMADIKDLYSGTVM</sequence>
<protein>
    <submittedName>
        <fullName evidence="2">Uncharacterized protein</fullName>
    </submittedName>
</protein>
<organism evidence="2 3">
    <name type="scientific">Paramarasmius palmivorus</name>
    <dbReference type="NCBI Taxonomy" id="297713"/>
    <lineage>
        <taxon>Eukaryota</taxon>
        <taxon>Fungi</taxon>
        <taxon>Dikarya</taxon>
        <taxon>Basidiomycota</taxon>
        <taxon>Agaricomycotina</taxon>
        <taxon>Agaricomycetes</taxon>
        <taxon>Agaricomycetidae</taxon>
        <taxon>Agaricales</taxon>
        <taxon>Marasmiineae</taxon>
        <taxon>Marasmiaceae</taxon>
        <taxon>Paramarasmius</taxon>
    </lineage>
</organism>
<feature type="compositionally biased region" description="Polar residues" evidence="1">
    <location>
        <begin position="208"/>
        <end position="221"/>
    </location>
</feature>
<accession>A0AAW0D3R8</accession>
<reference evidence="2 3" key="1">
    <citation type="submission" date="2024-01" db="EMBL/GenBank/DDBJ databases">
        <title>A draft genome for a cacao thread blight-causing isolate of Paramarasmius palmivorus.</title>
        <authorList>
            <person name="Baruah I.K."/>
            <person name="Bukari Y."/>
            <person name="Amoako-Attah I."/>
            <person name="Meinhardt L.W."/>
            <person name="Bailey B.A."/>
            <person name="Cohen S.P."/>
        </authorList>
    </citation>
    <scope>NUCLEOTIDE SEQUENCE [LARGE SCALE GENOMIC DNA]</scope>
    <source>
        <strain evidence="2 3">GH-12</strain>
    </source>
</reference>